<organism evidence="7 8">
    <name type="scientific">Romanomermis culicivorax</name>
    <name type="common">Nematode worm</name>
    <dbReference type="NCBI Taxonomy" id="13658"/>
    <lineage>
        <taxon>Eukaryota</taxon>
        <taxon>Metazoa</taxon>
        <taxon>Ecdysozoa</taxon>
        <taxon>Nematoda</taxon>
        <taxon>Enoplea</taxon>
        <taxon>Dorylaimia</taxon>
        <taxon>Mermithida</taxon>
        <taxon>Mermithoidea</taxon>
        <taxon>Mermithidae</taxon>
        <taxon>Romanomermis</taxon>
    </lineage>
</organism>
<dbReference type="InterPro" id="IPR050800">
    <property type="entry name" value="ARTD/PARP"/>
</dbReference>
<keyword evidence="2 5" id="KW-0808">Transferase</keyword>
<dbReference type="Proteomes" id="UP000887565">
    <property type="component" value="Unplaced"/>
</dbReference>
<proteinExistence type="predicted"/>
<evidence type="ECO:0000259" key="6">
    <source>
        <dbReference type="PROSITE" id="PS51059"/>
    </source>
</evidence>
<evidence type="ECO:0000256" key="5">
    <source>
        <dbReference type="RuleBase" id="RU362114"/>
    </source>
</evidence>
<protein>
    <recommendedName>
        <fullName evidence="5">Poly [ADP-ribose] polymerase</fullName>
        <shortName evidence="5">PARP</shortName>
        <ecNumber evidence="5">2.4.2.-</ecNumber>
    </recommendedName>
</protein>
<dbReference type="PANTHER" id="PTHR10459:SF60">
    <property type="entry name" value="POLY [ADP-RIBOSE] POLYMERASE 2"/>
    <property type="match status" value="1"/>
</dbReference>
<evidence type="ECO:0000313" key="7">
    <source>
        <dbReference type="Proteomes" id="UP000887565"/>
    </source>
</evidence>
<evidence type="ECO:0000256" key="4">
    <source>
        <dbReference type="ARBA" id="ARBA00033987"/>
    </source>
</evidence>
<keyword evidence="1 5" id="KW-0328">Glycosyltransferase</keyword>
<dbReference type="Gene3D" id="3.90.228.10">
    <property type="match status" value="1"/>
</dbReference>
<evidence type="ECO:0000313" key="8">
    <source>
        <dbReference type="WBParaSite" id="nRc.2.0.1.t39237-RA"/>
    </source>
</evidence>
<keyword evidence="3 5" id="KW-0520">NAD</keyword>
<dbReference type="GO" id="GO:1990404">
    <property type="term" value="F:NAD+-protein mono-ADP-ribosyltransferase activity"/>
    <property type="evidence" value="ECO:0007669"/>
    <property type="project" value="TreeGrafter"/>
</dbReference>
<feature type="domain" description="PARP catalytic" evidence="6">
    <location>
        <begin position="1"/>
        <end position="60"/>
    </location>
</feature>
<evidence type="ECO:0000256" key="1">
    <source>
        <dbReference type="ARBA" id="ARBA00022676"/>
    </source>
</evidence>
<dbReference type="Pfam" id="PF00644">
    <property type="entry name" value="PARP"/>
    <property type="match status" value="1"/>
</dbReference>
<keyword evidence="7" id="KW-1185">Reference proteome</keyword>
<evidence type="ECO:0000256" key="3">
    <source>
        <dbReference type="ARBA" id="ARBA00023027"/>
    </source>
</evidence>
<evidence type="ECO:0000256" key="2">
    <source>
        <dbReference type="ARBA" id="ARBA00022679"/>
    </source>
</evidence>
<dbReference type="GO" id="GO:0006302">
    <property type="term" value="P:double-strand break repair"/>
    <property type="evidence" value="ECO:0007669"/>
    <property type="project" value="TreeGrafter"/>
</dbReference>
<dbReference type="SUPFAM" id="SSF56399">
    <property type="entry name" value="ADP-ribosylation"/>
    <property type="match status" value="1"/>
</dbReference>
<dbReference type="GO" id="GO:0005730">
    <property type="term" value="C:nucleolus"/>
    <property type="evidence" value="ECO:0007669"/>
    <property type="project" value="TreeGrafter"/>
</dbReference>
<dbReference type="AlphaFoldDB" id="A0A915KN97"/>
<dbReference type="InterPro" id="IPR012317">
    <property type="entry name" value="Poly(ADP-ribose)pol_cat_dom"/>
</dbReference>
<dbReference type="PROSITE" id="PS51059">
    <property type="entry name" value="PARP_CATALYTIC"/>
    <property type="match status" value="1"/>
</dbReference>
<accession>A0A915KN97</accession>
<comment type="catalytic activity">
    <reaction evidence="4">
        <text>NAD(+) + (ADP-D-ribosyl)n-acceptor = nicotinamide + (ADP-D-ribosyl)n+1-acceptor + H(+).</text>
        <dbReference type="EC" id="2.4.2.30"/>
    </reaction>
</comment>
<name>A0A915KN97_ROMCU</name>
<dbReference type="GO" id="GO:0003950">
    <property type="term" value="F:NAD+ poly-ADP-ribosyltransferase activity"/>
    <property type="evidence" value="ECO:0007669"/>
    <property type="project" value="UniProtKB-UniRule"/>
</dbReference>
<dbReference type="WBParaSite" id="nRc.2.0.1.t39237-RA">
    <property type="protein sequence ID" value="nRc.2.0.1.t39237-RA"/>
    <property type="gene ID" value="nRc.2.0.1.g39237"/>
</dbReference>
<dbReference type="GO" id="GO:0070212">
    <property type="term" value="P:protein poly-ADP-ribosylation"/>
    <property type="evidence" value="ECO:0007669"/>
    <property type="project" value="TreeGrafter"/>
</dbReference>
<dbReference type="PANTHER" id="PTHR10459">
    <property type="entry name" value="DNA LIGASE"/>
    <property type="match status" value="1"/>
</dbReference>
<reference evidence="8" key="1">
    <citation type="submission" date="2022-11" db="UniProtKB">
        <authorList>
            <consortium name="WormBaseParasite"/>
        </authorList>
    </citation>
    <scope>IDENTIFICATION</scope>
</reference>
<sequence length="60" mass="7113">MINMQIRDNGCVVPLGRLKNAVNASPEPKNYSLLYNEYIVYDVNQIKMKYLVKIEFNYKR</sequence>
<dbReference type="EC" id="2.4.2.-" evidence="5"/>